<feature type="transmembrane region" description="Helical" evidence="1">
    <location>
        <begin position="160"/>
        <end position="178"/>
    </location>
</feature>
<name>A0A1H7SD74_9BACT</name>
<keyword evidence="1" id="KW-1133">Transmembrane helix</keyword>
<dbReference type="STRING" id="573321.SAMN04488505_102873"/>
<dbReference type="Proteomes" id="UP000198984">
    <property type="component" value="Unassembled WGS sequence"/>
</dbReference>
<feature type="transmembrane region" description="Helical" evidence="1">
    <location>
        <begin position="311"/>
        <end position="329"/>
    </location>
</feature>
<feature type="transmembrane region" description="Helical" evidence="1">
    <location>
        <begin position="52"/>
        <end position="74"/>
    </location>
</feature>
<proteinExistence type="predicted"/>
<protein>
    <submittedName>
        <fullName evidence="2">Uncharacterized protein</fullName>
    </submittedName>
</protein>
<dbReference type="EMBL" id="FOBB01000002">
    <property type="protein sequence ID" value="SEL69477.1"/>
    <property type="molecule type" value="Genomic_DNA"/>
</dbReference>
<feature type="transmembrane region" description="Helical" evidence="1">
    <location>
        <begin position="112"/>
        <end position="130"/>
    </location>
</feature>
<evidence type="ECO:0000256" key="1">
    <source>
        <dbReference type="SAM" id="Phobius"/>
    </source>
</evidence>
<keyword evidence="1" id="KW-0812">Transmembrane</keyword>
<organism evidence="2 3">
    <name type="scientific">Chitinophaga rupis</name>
    <dbReference type="NCBI Taxonomy" id="573321"/>
    <lineage>
        <taxon>Bacteria</taxon>
        <taxon>Pseudomonadati</taxon>
        <taxon>Bacteroidota</taxon>
        <taxon>Chitinophagia</taxon>
        <taxon>Chitinophagales</taxon>
        <taxon>Chitinophagaceae</taxon>
        <taxon>Chitinophaga</taxon>
    </lineage>
</organism>
<gene>
    <name evidence="2" type="ORF">SAMN04488505_102873</name>
</gene>
<dbReference type="AlphaFoldDB" id="A0A1H7SD74"/>
<reference evidence="2 3" key="1">
    <citation type="submission" date="2016-10" db="EMBL/GenBank/DDBJ databases">
        <authorList>
            <person name="de Groot N.N."/>
        </authorList>
    </citation>
    <scope>NUCLEOTIDE SEQUENCE [LARGE SCALE GENOMIC DNA]</scope>
    <source>
        <strain evidence="2 3">DSM 21039</strain>
    </source>
</reference>
<evidence type="ECO:0000313" key="3">
    <source>
        <dbReference type="Proteomes" id="UP000198984"/>
    </source>
</evidence>
<feature type="transmembrane region" description="Helical" evidence="1">
    <location>
        <begin position="80"/>
        <end position="100"/>
    </location>
</feature>
<dbReference type="RefSeq" id="WP_089910924.1">
    <property type="nucleotide sequence ID" value="NZ_FOBB01000002.1"/>
</dbReference>
<keyword evidence="3" id="KW-1185">Reference proteome</keyword>
<feature type="transmembrane region" description="Helical" evidence="1">
    <location>
        <begin position="136"/>
        <end position="153"/>
    </location>
</feature>
<feature type="transmembrane region" description="Helical" evidence="1">
    <location>
        <begin position="212"/>
        <end position="236"/>
    </location>
</feature>
<keyword evidence="1" id="KW-0472">Membrane</keyword>
<dbReference type="OrthoDB" id="660047at2"/>
<feature type="transmembrane region" description="Helical" evidence="1">
    <location>
        <begin position="256"/>
        <end position="274"/>
    </location>
</feature>
<sequence length="387" mass="43335">MLAYKQEWLDNKVLHEEAEEAYKQQCISKEEKERIFQAYPVPFYTPNIYIRIGLFLLTVIIVLFSLGLLGLMFIQLVKESWQGLIIFFGLLTYGALEFMIRETKHHRSGVDDALLWGSISLFLSGCIMALPYNTPFTYCLLVFVVTAYAALRFADTLMSIAAVIALLGCLFYACINMGTAGRIAAPLLLMIASYGIYAWARKWDWKTKWRHYQLCGSIIEITTLLTGYLSVNYLVVREASNEFFDLNLEPGQSIPAAWLFWIFTILIPLAYIAAGIRKKNVILLRTGLVLIAGIVITIKQYHHMAPIELEMTLGGLVMIGIAYILIRYLKTPKHNFTSQEIDNTHLLEKIQGESLVVSETFTVPTTPAPGFNFGGGTGGGGGAQGGW</sequence>
<feature type="transmembrane region" description="Helical" evidence="1">
    <location>
        <begin position="184"/>
        <end position="200"/>
    </location>
</feature>
<evidence type="ECO:0000313" key="2">
    <source>
        <dbReference type="EMBL" id="SEL69477.1"/>
    </source>
</evidence>
<accession>A0A1H7SD74</accession>
<feature type="transmembrane region" description="Helical" evidence="1">
    <location>
        <begin position="281"/>
        <end position="299"/>
    </location>
</feature>